<reference evidence="2 3" key="1">
    <citation type="submission" date="2024-05" db="EMBL/GenBank/DDBJ databases">
        <authorList>
            <person name="Yi C."/>
        </authorList>
    </citation>
    <scope>NUCLEOTIDE SEQUENCE [LARGE SCALE GENOMIC DNA]</scope>
    <source>
        <strain evidence="2 3">XS13</strain>
    </source>
</reference>
<organism evidence="2 3">
    <name type="scientific">Citricoccus nitrophenolicus</name>
    <dbReference type="NCBI Taxonomy" id="863575"/>
    <lineage>
        <taxon>Bacteria</taxon>
        <taxon>Bacillati</taxon>
        <taxon>Actinomycetota</taxon>
        <taxon>Actinomycetes</taxon>
        <taxon>Micrococcales</taxon>
        <taxon>Micrococcaceae</taxon>
        <taxon>Citricoccus</taxon>
    </lineage>
</organism>
<keyword evidence="3" id="KW-1185">Reference proteome</keyword>
<feature type="compositionally biased region" description="Low complexity" evidence="1">
    <location>
        <begin position="212"/>
        <end position="252"/>
    </location>
</feature>
<accession>A0ABV0ILM4</accession>
<comment type="caution">
    <text evidence="2">The sequence shown here is derived from an EMBL/GenBank/DDBJ whole genome shotgun (WGS) entry which is preliminary data.</text>
</comment>
<proteinExistence type="predicted"/>
<feature type="region of interest" description="Disordered" evidence="1">
    <location>
        <begin position="210"/>
        <end position="278"/>
    </location>
</feature>
<dbReference type="Proteomes" id="UP001484097">
    <property type="component" value="Unassembled WGS sequence"/>
</dbReference>
<protein>
    <recommendedName>
        <fullName evidence="4">Lipoprotein</fullName>
    </recommendedName>
</protein>
<sequence>MTPITTAAPQPRRRPRRRTLRIWSLTLLGTAAALGVGACSGPGVPPLQDVWPEAYASVEDATSVAVEGGVAQSGQDIAVSMAGQLDGSSYAGNVAVDGVAIEIIGNTENTYLKPNTAFYEQNGGTQLQDMVGEKWLLTSADEDAFTLPNLWASVMEKIPAGDEFADADYTAEQAELDGEQVHKYTVSNEDTGRPVSVYLSQDNRLLRVEAESGPADSPSPTASPSATGSGSPSPTAAESSATGSAAESGTGTLDFSRWDAVEPVEMPAEDEVFAVPGA</sequence>
<name>A0ABV0ILM4_9MICC</name>
<evidence type="ECO:0008006" key="4">
    <source>
        <dbReference type="Google" id="ProtNLM"/>
    </source>
</evidence>
<evidence type="ECO:0000256" key="1">
    <source>
        <dbReference type="SAM" id="MobiDB-lite"/>
    </source>
</evidence>
<evidence type="ECO:0000313" key="2">
    <source>
        <dbReference type="EMBL" id="MEO9249052.1"/>
    </source>
</evidence>
<dbReference type="RefSeq" id="WP_347921701.1">
    <property type="nucleotide sequence ID" value="NZ_JBDXMX010000008.1"/>
</dbReference>
<evidence type="ECO:0000313" key="3">
    <source>
        <dbReference type="Proteomes" id="UP001484097"/>
    </source>
</evidence>
<gene>
    <name evidence="2" type="ORF">ABDK96_15315</name>
</gene>
<dbReference type="EMBL" id="JBDXMX010000008">
    <property type="protein sequence ID" value="MEO9249052.1"/>
    <property type="molecule type" value="Genomic_DNA"/>
</dbReference>